<name>A0ABZ1Z033_9NOCA</name>
<evidence type="ECO:0000313" key="2">
    <source>
        <dbReference type="EMBL" id="WUV47830.1"/>
    </source>
</evidence>
<dbReference type="InterPro" id="IPR034768">
    <property type="entry name" value="4FE4S_WBL"/>
</dbReference>
<evidence type="ECO:0000259" key="1">
    <source>
        <dbReference type="PROSITE" id="PS51674"/>
    </source>
</evidence>
<dbReference type="EMBL" id="CP109441">
    <property type="protein sequence ID" value="WUV47830.1"/>
    <property type="molecule type" value="Genomic_DNA"/>
</dbReference>
<sequence>MSITQSSSLVVETVVTAKVSTLPTGSAHRPPCADGPDDWDLDVGTPDSWRAAMRICESCPVFAKCEQLAQTLTDRGTGPRAMIWAGVAYDSAGKVVTDLDRHRVTPIDHKRPLRIIRTGSRPAPADPAPATPRRHIVLGRRLAPTGTGAH</sequence>
<reference evidence="2" key="1">
    <citation type="submission" date="2022-10" db="EMBL/GenBank/DDBJ databases">
        <title>The complete genomes of actinobacterial strains from the NBC collection.</title>
        <authorList>
            <person name="Joergensen T.S."/>
            <person name="Alvarez Arevalo M."/>
            <person name="Sterndorff E.B."/>
            <person name="Faurdal D."/>
            <person name="Vuksanovic O."/>
            <person name="Mourched A.-S."/>
            <person name="Charusanti P."/>
            <person name="Shaw S."/>
            <person name="Blin K."/>
            <person name="Weber T."/>
        </authorList>
    </citation>
    <scope>NUCLEOTIDE SEQUENCE</scope>
    <source>
        <strain evidence="2">NBC_01482</strain>
    </source>
</reference>
<keyword evidence="3" id="KW-1185">Reference proteome</keyword>
<feature type="domain" description="4Fe-4S Wbl-type" evidence="1">
    <location>
        <begin position="31"/>
        <end position="94"/>
    </location>
</feature>
<dbReference type="PROSITE" id="PS51674">
    <property type="entry name" value="4FE4S_WBL"/>
    <property type="match status" value="1"/>
</dbReference>
<dbReference type="RefSeq" id="WP_329412036.1">
    <property type="nucleotide sequence ID" value="NZ_CP109441.1"/>
</dbReference>
<protein>
    <recommendedName>
        <fullName evidence="1">4Fe-4S Wbl-type domain-containing protein</fullName>
    </recommendedName>
</protein>
<proteinExistence type="predicted"/>
<evidence type="ECO:0000313" key="3">
    <source>
        <dbReference type="Proteomes" id="UP001432062"/>
    </source>
</evidence>
<gene>
    <name evidence="2" type="ORF">OG563_06255</name>
</gene>
<accession>A0ABZ1Z033</accession>
<organism evidence="2 3">
    <name type="scientific">Nocardia vinacea</name>
    <dbReference type="NCBI Taxonomy" id="96468"/>
    <lineage>
        <taxon>Bacteria</taxon>
        <taxon>Bacillati</taxon>
        <taxon>Actinomycetota</taxon>
        <taxon>Actinomycetes</taxon>
        <taxon>Mycobacteriales</taxon>
        <taxon>Nocardiaceae</taxon>
        <taxon>Nocardia</taxon>
    </lineage>
</organism>
<dbReference type="Proteomes" id="UP001432062">
    <property type="component" value="Chromosome"/>
</dbReference>